<keyword evidence="1" id="KW-0812">Transmembrane</keyword>
<reference evidence="3" key="1">
    <citation type="submission" date="2020-05" db="EMBL/GenBank/DDBJ databases">
        <authorList>
            <person name="Chiriac C."/>
            <person name="Salcher M."/>
            <person name="Ghai R."/>
            <person name="Kavagutti S V."/>
        </authorList>
    </citation>
    <scope>NUCLEOTIDE SEQUENCE</scope>
</reference>
<name>A0A6J7KIW4_9ZZZZ</name>
<sequence length="165" mass="18855">MCPLGTWRCHNAKMQNIDPKKWFDRMQPQTLQIATWLLYFDGFFALVSVLDKSGHLGYLRYRYSFGFLLGIVSVALYVTGGLLMANERKIGYRLSIAAAFSPVVLRLLAVRSVSSDFVLNTPIKFTDYFTGRVFGGSVISSAFDFALIALLLHTQSREHQRIWYR</sequence>
<keyword evidence="1" id="KW-1133">Transmembrane helix</keyword>
<feature type="transmembrane region" description="Helical" evidence="1">
    <location>
        <begin position="90"/>
        <end position="109"/>
    </location>
</feature>
<proteinExistence type="predicted"/>
<dbReference type="EMBL" id="CAFBMJ010000003">
    <property type="protein sequence ID" value="CAB4891266.1"/>
    <property type="molecule type" value="Genomic_DNA"/>
</dbReference>
<protein>
    <submittedName>
        <fullName evidence="3">Unannotated protein</fullName>
    </submittedName>
</protein>
<keyword evidence="1" id="KW-0472">Membrane</keyword>
<evidence type="ECO:0000313" key="3">
    <source>
        <dbReference type="EMBL" id="CAB4955597.1"/>
    </source>
</evidence>
<feature type="transmembrane region" description="Helical" evidence="1">
    <location>
        <begin position="30"/>
        <end position="50"/>
    </location>
</feature>
<evidence type="ECO:0000256" key="1">
    <source>
        <dbReference type="SAM" id="Phobius"/>
    </source>
</evidence>
<accession>A0A6J7KIW4</accession>
<feature type="transmembrane region" description="Helical" evidence="1">
    <location>
        <begin position="129"/>
        <end position="152"/>
    </location>
</feature>
<gene>
    <name evidence="2" type="ORF">UFOPK3573_00100</name>
    <name evidence="3" type="ORF">UFOPK3879_00236</name>
</gene>
<dbReference type="AlphaFoldDB" id="A0A6J7KIW4"/>
<organism evidence="3">
    <name type="scientific">freshwater metagenome</name>
    <dbReference type="NCBI Taxonomy" id="449393"/>
    <lineage>
        <taxon>unclassified sequences</taxon>
        <taxon>metagenomes</taxon>
        <taxon>ecological metagenomes</taxon>
    </lineage>
</organism>
<feature type="transmembrane region" description="Helical" evidence="1">
    <location>
        <begin position="62"/>
        <end position="83"/>
    </location>
</feature>
<evidence type="ECO:0000313" key="2">
    <source>
        <dbReference type="EMBL" id="CAB4891266.1"/>
    </source>
</evidence>
<dbReference type="EMBL" id="CAFBNR010000007">
    <property type="protein sequence ID" value="CAB4955597.1"/>
    <property type="molecule type" value="Genomic_DNA"/>
</dbReference>